<dbReference type="AlphaFoldDB" id="A0AAV3V447"/>
<sequence>MDNRKPITRYSLSAFSISCTASFLLYARHIEAQVCWQGL</sequence>
<organism evidence="1 2">
    <name type="scientific">Paraglaciecola chathamensis S18K6</name>
    <dbReference type="NCBI Taxonomy" id="1127672"/>
    <lineage>
        <taxon>Bacteria</taxon>
        <taxon>Pseudomonadati</taxon>
        <taxon>Pseudomonadota</taxon>
        <taxon>Gammaproteobacteria</taxon>
        <taxon>Alteromonadales</taxon>
        <taxon>Alteromonadaceae</taxon>
        <taxon>Paraglaciecola</taxon>
    </lineage>
</organism>
<name>A0AAV3V447_9ALTE</name>
<dbReference type="Proteomes" id="UP000006320">
    <property type="component" value="Unassembled WGS sequence"/>
</dbReference>
<evidence type="ECO:0000313" key="2">
    <source>
        <dbReference type="Proteomes" id="UP000006320"/>
    </source>
</evidence>
<protein>
    <recommendedName>
        <fullName evidence="3">Lipoprotein</fullName>
    </recommendedName>
</protein>
<gene>
    <name evidence="1" type="ORF">GCHA_3661</name>
</gene>
<proteinExistence type="predicted"/>
<evidence type="ECO:0000313" key="1">
    <source>
        <dbReference type="EMBL" id="GAC11591.1"/>
    </source>
</evidence>
<evidence type="ECO:0008006" key="3">
    <source>
        <dbReference type="Google" id="ProtNLM"/>
    </source>
</evidence>
<reference evidence="1 2" key="1">
    <citation type="journal article" date="2017" name="Antonie Van Leeuwenhoek">
        <title>Rhizobium rhizosphaerae sp. nov., a novel species isolated from rice rhizosphere.</title>
        <authorList>
            <person name="Zhao J.J."/>
            <person name="Zhang J."/>
            <person name="Zhang R.J."/>
            <person name="Zhang C.W."/>
            <person name="Yin H.Q."/>
            <person name="Zhang X.X."/>
        </authorList>
    </citation>
    <scope>NUCLEOTIDE SEQUENCE [LARGE SCALE GENOMIC DNA]</scope>
    <source>
        <strain evidence="1 2">S18K6</strain>
    </source>
</reference>
<comment type="caution">
    <text evidence="1">The sequence shown here is derived from an EMBL/GenBank/DDBJ whole genome shotgun (WGS) entry which is preliminary data.</text>
</comment>
<accession>A0AAV3V447</accession>
<dbReference type="EMBL" id="BAEM01000044">
    <property type="protein sequence ID" value="GAC11591.1"/>
    <property type="molecule type" value="Genomic_DNA"/>
</dbReference>